<dbReference type="GO" id="GO:0005739">
    <property type="term" value="C:mitochondrion"/>
    <property type="evidence" value="ECO:0007669"/>
    <property type="project" value="TreeGrafter"/>
</dbReference>
<evidence type="ECO:0000313" key="1">
    <source>
        <dbReference type="Proteomes" id="UP000887540"/>
    </source>
</evidence>
<sequence>MPNKNVYWYQTWSVVLKFVTIGKIKMTFRKYREYAQWGKINTRIIKEIYRARLKKQTSGYPKKEFVQLPGTMVLKSSDVRLPPKKVKVYTADELLAELDGRPRLEDLPKFEHPAFTPPKIEDHPLYKPNPVHLYDGTEPLSDGLDQVCNFFGAAPAQPIPEFVYNTSNKINKLKDVDLRPQINPPYDLKTLTGQVADLIMQGERYDPTFEKLEKRHDPILFWIAHKRVWGCPVLTRCNTIIDNLYRKILNLAIEQDVLTKANSAREHESSFPHLFDLKFDRNAPFSSYINYGVFERINEQIPLVIRHENPYLTIQSETPNTLWADTQMIEATREKIVPDIYPLSPFIDFKKDYIYNDEPVFPRQDIPHMDLHLNTLIWSRQQNQKYPWTREQHVANAAMYCFGTAIADLNRRRITPNTSPQDQTESDPLNFIENTEIERVTIRNLKKPILMKAVQLVNGKLDLVAVQLNTLNFTKNSHSENTIKNMIFFEKGLQLYKPKPYWENMDYVQDLNMEAFKKLSGFLLH</sequence>
<name>A0A914BZY0_9BILA</name>
<dbReference type="PANTHER" id="PTHR15889:SF2">
    <property type="entry name" value="LARGE RIBOSOMAL SUBUNIT PROTEIN ML37"/>
    <property type="match status" value="1"/>
</dbReference>
<dbReference type="InterPro" id="IPR052482">
    <property type="entry name" value="mtLSU_mL37"/>
</dbReference>
<protein>
    <submittedName>
        <fullName evidence="2">39S ribosomal protein L37, mitochondrial</fullName>
    </submittedName>
</protein>
<accession>A0A914BZY0</accession>
<dbReference type="WBParaSite" id="ACRNAN_Path_1394.g5458.t1">
    <property type="protein sequence ID" value="ACRNAN_Path_1394.g5458.t1"/>
    <property type="gene ID" value="ACRNAN_Path_1394.g5458"/>
</dbReference>
<reference evidence="2" key="1">
    <citation type="submission" date="2022-11" db="UniProtKB">
        <authorList>
            <consortium name="WormBaseParasite"/>
        </authorList>
    </citation>
    <scope>IDENTIFICATION</scope>
</reference>
<proteinExistence type="predicted"/>
<evidence type="ECO:0000313" key="2">
    <source>
        <dbReference type="WBParaSite" id="ACRNAN_Path_1394.g5458.t1"/>
    </source>
</evidence>
<keyword evidence="1" id="KW-1185">Reference proteome</keyword>
<dbReference type="AlphaFoldDB" id="A0A914BZY0"/>
<dbReference type="Proteomes" id="UP000887540">
    <property type="component" value="Unplaced"/>
</dbReference>
<dbReference type="PANTHER" id="PTHR15889">
    <property type="entry name" value="MITOCHONDRIAL RIBOSOMAL PROTEIN L37"/>
    <property type="match status" value="1"/>
</dbReference>
<organism evidence="1 2">
    <name type="scientific">Acrobeloides nanus</name>
    <dbReference type="NCBI Taxonomy" id="290746"/>
    <lineage>
        <taxon>Eukaryota</taxon>
        <taxon>Metazoa</taxon>
        <taxon>Ecdysozoa</taxon>
        <taxon>Nematoda</taxon>
        <taxon>Chromadorea</taxon>
        <taxon>Rhabditida</taxon>
        <taxon>Tylenchina</taxon>
        <taxon>Cephalobomorpha</taxon>
        <taxon>Cephaloboidea</taxon>
        <taxon>Cephalobidae</taxon>
        <taxon>Acrobeloides</taxon>
    </lineage>
</organism>